<gene>
    <name evidence="1" type="ORF">M407DRAFT_197418</name>
</gene>
<reference evidence="1 2" key="1">
    <citation type="submission" date="2014-04" db="EMBL/GenBank/DDBJ databases">
        <authorList>
            <consortium name="DOE Joint Genome Institute"/>
            <person name="Kuo A."/>
            <person name="Girlanda M."/>
            <person name="Perotto S."/>
            <person name="Kohler A."/>
            <person name="Nagy L.G."/>
            <person name="Floudas D."/>
            <person name="Copeland A."/>
            <person name="Barry K.W."/>
            <person name="Cichocki N."/>
            <person name="Veneault-Fourrey C."/>
            <person name="LaButti K."/>
            <person name="Lindquist E.A."/>
            <person name="Lipzen A."/>
            <person name="Lundell T."/>
            <person name="Morin E."/>
            <person name="Murat C."/>
            <person name="Sun H."/>
            <person name="Tunlid A."/>
            <person name="Henrissat B."/>
            <person name="Grigoriev I.V."/>
            <person name="Hibbett D.S."/>
            <person name="Martin F."/>
            <person name="Nordberg H.P."/>
            <person name="Cantor M.N."/>
            <person name="Hua S.X."/>
        </authorList>
    </citation>
    <scope>NUCLEOTIDE SEQUENCE [LARGE SCALE GENOMIC DNA]</scope>
    <source>
        <strain evidence="1 2">MUT 4182</strain>
    </source>
</reference>
<evidence type="ECO:0000313" key="2">
    <source>
        <dbReference type="Proteomes" id="UP000054248"/>
    </source>
</evidence>
<reference evidence="2" key="2">
    <citation type="submission" date="2015-01" db="EMBL/GenBank/DDBJ databases">
        <title>Evolutionary Origins and Diversification of the Mycorrhizal Mutualists.</title>
        <authorList>
            <consortium name="DOE Joint Genome Institute"/>
            <consortium name="Mycorrhizal Genomics Consortium"/>
            <person name="Kohler A."/>
            <person name="Kuo A."/>
            <person name="Nagy L.G."/>
            <person name="Floudas D."/>
            <person name="Copeland A."/>
            <person name="Barry K.W."/>
            <person name="Cichocki N."/>
            <person name="Veneault-Fourrey C."/>
            <person name="LaButti K."/>
            <person name="Lindquist E.A."/>
            <person name="Lipzen A."/>
            <person name="Lundell T."/>
            <person name="Morin E."/>
            <person name="Murat C."/>
            <person name="Riley R."/>
            <person name="Ohm R."/>
            <person name="Sun H."/>
            <person name="Tunlid A."/>
            <person name="Henrissat B."/>
            <person name="Grigoriev I.V."/>
            <person name="Hibbett D.S."/>
            <person name="Martin F."/>
        </authorList>
    </citation>
    <scope>NUCLEOTIDE SEQUENCE [LARGE SCALE GENOMIC DNA]</scope>
    <source>
        <strain evidence="2">MUT 4182</strain>
    </source>
</reference>
<name>A0A0C3QIP1_9AGAM</name>
<dbReference type="EMBL" id="KN823019">
    <property type="protein sequence ID" value="KIO26786.1"/>
    <property type="molecule type" value="Genomic_DNA"/>
</dbReference>
<accession>A0A0C3QIP1</accession>
<dbReference type="AlphaFoldDB" id="A0A0C3QIP1"/>
<organism evidence="1 2">
    <name type="scientific">Tulasnella calospora MUT 4182</name>
    <dbReference type="NCBI Taxonomy" id="1051891"/>
    <lineage>
        <taxon>Eukaryota</taxon>
        <taxon>Fungi</taxon>
        <taxon>Dikarya</taxon>
        <taxon>Basidiomycota</taxon>
        <taxon>Agaricomycotina</taxon>
        <taxon>Agaricomycetes</taxon>
        <taxon>Cantharellales</taxon>
        <taxon>Tulasnellaceae</taxon>
        <taxon>Tulasnella</taxon>
    </lineage>
</organism>
<sequence>MHHDDPGFYCIATPFSFVHTRCTAISKQRTLLPLLLLTRSEAWVRVLHSSPLFLRLTQHQNTARQMVMQLQLQHRHRLYIGIECNN</sequence>
<dbReference type="HOGENOM" id="CLU_2499553_0_0_1"/>
<keyword evidence="2" id="KW-1185">Reference proteome</keyword>
<proteinExistence type="predicted"/>
<protein>
    <submittedName>
        <fullName evidence="1">Uncharacterized protein</fullName>
    </submittedName>
</protein>
<evidence type="ECO:0000313" key="1">
    <source>
        <dbReference type="EMBL" id="KIO26786.1"/>
    </source>
</evidence>
<dbReference type="Proteomes" id="UP000054248">
    <property type="component" value="Unassembled WGS sequence"/>
</dbReference>